<evidence type="ECO:0000313" key="3">
    <source>
        <dbReference type="Proteomes" id="UP000077248"/>
    </source>
</evidence>
<organism evidence="2 3">
    <name type="scientific">Alternaria alternata</name>
    <name type="common">Alternaria rot fungus</name>
    <name type="synonym">Torula alternata</name>
    <dbReference type="NCBI Taxonomy" id="5599"/>
    <lineage>
        <taxon>Eukaryota</taxon>
        <taxon>Fungi</taxon>
        <taxon>Dikarya</taxon>
        <taxon>Ascomycota</taxon>
        <taxon>Pezizomycotina</taxon>
        <taxon>Dothideomycetes</taxon>
        <taxon>Pleosporomycetidae</taxon>
        <taxon>Pleosporales</taxon>
        <taxon>Pleosporineae</taxon>
        <taxon>Pleosporaceae</taxon>
        <taxon>Alternaria</taxon>
        <taxon>Alternaria sect. Alternaria</taxon>
        <taxon>Alternaria alternata complex</taxon>
    </lineage>
</organism>
<sequence length="56" mass="6449">MPPNSFLIRQSVERCGSRFHYYSPTTRIYRYSSAWTSITTVLTMVEIPVGGFLIAF</sequence>
<dbReference type="Proteomes" id="UP000077248">
    <property type="component" value="Unassembled WGS sequence"/>
</dbReference>
<dbReference type="RefSeq" id="XP_018379448.1">
    <property type="nucleotide sequence ID" value="XM_018526190.1"/>
</dbReference>
<dbReference type="EMBL" id="KV441503">
    <property type="protein sequence ID" value="OAG14027.1"/>
    <property type="molecule type" value="Genomic_DNA"/>
</dbReference>
<dbReference type="AlphaFoldDB" id="A0A177D420"/>
<name>A0A177D420_ALTAL</name>
<dbReference type="VEuPathDB" id="FungiDB:CC77DRAFT_1026100"/>
<evidence type="ECO:0000313" key="2">
    <source>
        <dbReference type="EMBL" id="OAG14027.1"/>
    </source>
</evidence>
<accession>A0A177D420</accession>
<keyword evidence="1" id="KW-0472">Membrane</keyword>
<reference evidence="2 3" key="1">
    <citation type="submission" date="2016-05" db="EMBL/GenBank/DDBJ databases">
        <title>Comparative analysis of secretome profiles of manganese(II)-oxidizing ascomycete fungi.</title>
        <authorList>
            <consortium name="DOE Joint Genome Institute"/>
            <person name="Zeiner C.A."/>
            <person name="Purvine S.O."/>
            <person name="Zink E.M."/>
            <person name="Wu S."/>
            <person name="Pasa-Tolic L."/>
            <person name="Chaput D.L."/>
            <person name="Haridas S."/>
            <person name="Grigoriev I.V."/>
            <person name="Santelli C.M."/>
            <person name="Hansel C.M."/>
        </authorList>
    </citation>
    <scope>NUCLEOTIDE SEQUENCE [LARGE SCALE GENOMIC DNA]</scope>
    <source>
        <strain evidence="2 3">SRC1lrK2f</strain>
    </source>
</reference>
<gene>
    <name evidence="2" type="ORF">CC77DRAFT_1026100</name>
</gene>
<protein>
    <submittedName>
        <fullName evidence="2">Uncharacterized protein</fullName>
    </submittedName>
</protein>
<keyword evidence="3" id="KW-1185">Reference proteome</keyword>
<evidence type="ECO:0000256" key="1">
    <source>
        <dbReference type="SAM" id="Phobius"/>
    </source>
</evidence>
<dbReference type="KEGG" id="aalt:CC77DRAFT_1026100"/>
<proteinExistence type="predicted"/>
<feature type="transmembrane region" description="Helical" evidence="1">
    <location>
        <begin position="34"/>
        <end position="55"/>
    </location>
</feature>
<keyword evidence="1" id="KW-1133">Transmembrane helix</keyword>
<keyword evidence="1" id="KW-0812">Transmembrane</keyword>
<dbReference type="GeneID" id="29111784"/>